<reference evidence="1 2" key="1">
    <citation type="submission" date="2016-09" db="EMBL/GenBank/DDBJ databases">
        <title>Genomic evidence for plant-parasitic nematodes as the earliest Wolbachia hosts.</title>
        <authorList>
            <person name="Brown A.M."/>
            <person name="Wasala S.K."/>
            <person name="Howe D.K."/>
            <person name="Peetz A.B."/>
            <person name="Zasada I.A."/>
            <person name="Denver D.R."/>
        </authorList>
    </citation>
    <scope>NUCLEOTIDE SEQUENCE [LARGE SCALE GENOMIC DNA]</scope>
    <source>
        <strain evidence="2">wPpe</strain>
    </source>
</reference>
<sequence>MNSKNNIVQSNNAIQNQDELIDLLGNNSFIKNKIINIDGLTLDEVFQALVQMLSGDLELVEKVLMYANIMVKNGMKIPKESQLTRADVRRILQGKENKITYNFTKSLPILPNVKTTTAKKSRGA</sequence>
<name>A0A1E7QL30_WOLPI</name>
<protein>
    <submittedName>
        <fullName evidence="1">Uncharacterized protein</fullName>
    </submittedName>
</protein>
<comment type="caution">
    <text evidence="1">The sequence shown here is derived from an EMBL/GenBank/DDBJ whole genome shotgun (WGS) entry which is preliminary data.</text>
</comment>
<organism evidence="1 2">
    <name type="scientific">Wolbachia pipientis</name>
    <dbReference type="NCBI Taxonomy" id="955"/>
    <lineage>
        <taxon>Bacteria</taxon>
        <taxon>Pseudomonadati</taxon>
        <taxon>Pseudomonadota</taxon>
        <taxon>Alphaproteobacteria</taxon>
        <taxon>Rickettsiales</taxon>
        <taxon>Anaplasmataceae</taxon>
        <taxon>Wolbachieae</taxon>
        <taxon>Wolbachia</taxon>
    </lineage>
</organism>
<dbReference type="Proteomes" id="UP000175679">
    <property type="component" value="Unassembled WGS sequence"/>
</dbReference>
<dbReference type="EMBL" id="MJMG01000001">
    <property type="protein sequence ID" value="OEY87188.1"/>
    <property type="molecule type" value="Genomic_DNA"/>
</dbReference>
<keyword evidence="2" id="KW-1185">Reference proteome</keyword>
<proteinExistence type="predicted"/>
<dbReference type="AlphaFoldDB" id="A0A1E7QL30"/>
<evidence type="ECO:0000313" key="1">
    <source>
        <dbReference type="EMBL" id="OEY87188.1"/>
    </source>
</evidence>
<gene>
    <name evidence="1" type="ORF">BIY23_00605</name>
</gene>
<evidence type="ECO:0000313" key="2">
    <source>
        <dbReference type="Proteomes" id="UP000175679"/>
    </source>
</evidence>
<accession>A0A1E7QL30</accession>